<organism evidence="2 3">
    <name type="scientific">Aphanothece sacrum FPU1</name>
    <dbReference type="NCBI Taxonomy" id="1920663"/>
    <lineage>
        <taxon>Bacteria</taxon>
        <taxon>Bacillati</taxon>
        <taxon>Cyanobacteriota</taxon>
        <taxon>Cyanophyceae</taxon>
        <taxon>Oscillatoriophycideae</taxon>
        <taxon>Chroococcales</taxon>
        <taxon>Aphanothecaceae</taxon>
        <taxon>Aphanothece</taxon>
    </lineage>
</organism>
<dbReference type="Proteomes" id="UP000287247">
    <property type="component" value="Unassembled WGS sequence"/>
</dbReference>
<dbReference type="RefSeq" id="WP_124973888.1">
    <property type="nucleotide sequence ID" value="NZ_BDQK01000005.1"/>
</dbReference>
<evidence type="ECO:0000259" key="1">
    <source>
        <dbReference type="Pfam" id="PF01048"/>
    </source>
</evidence>
<dbReference type="GO" id="GO:0019284">
    <property type="term" value="P:L-methionine salvage from S-adenosylmethionine"/>
    <property type="evidence" value="ECO:0007669"/>
    <property type="project" value="TreeGrafter"/>
</dbReference>
<dbReference type="GO" id="GO:0009116">
    <property type="term" value="P:nucleoside metabolic process"/>
    <property type="evidence" value="ECO:0007669"/>
    <property type="project" value="InterPro"/>
</dbReference>
<dbReference type="SUPFAM" id="SSF53167">
    <property type="entry name" value="Purine and uridine phosphorylases"/>
    <property type="match status" value="1"/>
</dbReference>
<dbReference type="AlphaFoldDB" id="A0A401IET9"/>
<comment type="caution">
    <text evidence="2">The sequence shown here is derived from an EMBL/GenBank/DDBJ whole genome shotgun (WGS) entry which is preliminary data.</text>
</comment>
<gene>
    <name evidence="2" type="ORF">AsFPU1_1182</name>
</gene>
<dbReference type="Pfam" id="PF01048">
    <property type="entry name" value="PNP_UDP_1"/>
    <property type="match status" value="1"/>
</dbReference>
<protein>
    <submittedName>
        <fullName evidence="2">Nucleoside phosphorylase</fullName>
    </submittedName>
</protein>
<name>A0A401IET9_APHSA</name>
<dbReference type="GO" id="GO:0008782">
    <property type="term" value="F:adenosylhomocysteine nucleosidase activity"/>
    <property type="evidence" value="ECO:0007669"/>
    <property type="project" value="TreeGrafter"/>
</dbReference>
<dbReference type="PANTHER" id="PTHR46832:SF1">
    <property type="entry name" value="5'-METHYLTHIOADENOSINE_S-ADENOSYLHOMOCYSTEINE NUCLEOSIDASE"/>
    <property type="match status" value="1"/>
</dbReference>
<feature type="domain" description="Nucleoside phosphorylase" evidence="1">
    <location>
        <begin position="63"/>
        <end position="182"/>
    </location>
</feature>
<sequence>MNPIISSIDTILVPQGAEYKAVCRGIYPFPSHLQIRQIPAGIKPLSRYLQDWGQSQNFLDKRPRGIMVMGLGGSLSPKYGVGDGVLYGECGYFKEEKVREWQHFDQELIELVLHQLGDKISWVRGISSDRLIGLGTQKYLLGKEYQVDVVDMEGIGVLEFCKHSNIPVVMVRVISDNCEQNLPDLTPAFNENGTLNNFILARQMLKNPLSSLDLIRSSLQGLKRLEQVARDLFMTVD</sequence>
<dbReference type="GO" id="GO:0005829">
    <property type="term" value="C:cytosol"/>
    <property type="evidence" value="ECO:0007669"/>
    <property type="project" value="TreeGrafter"/>
</dbReference>
<dbReference type="EMBL" id="BDQK01000005">
    <property type="protein sequence ID" value="GBF79783.1"/>
    <property type="molecule type" value="Genomic_DNA"/>
</dbReference>
<dbReference type="Gene3D" id="3.40.50.1580">
    <property type="entry name" value="Nucleoside phosphorylase domain"/>
    <property type="match status" value="1"/>
</dbReference>
<dbReference type="InterPro" id="IPR035994">
    <property type="entry name" value="Nucleoside_phosphorylase_sf"/>
</dbReference>
<dbReference type="InterPro" id="IPR000845">
    <property type="entry name" value="Nucleoside_phosphorylase_d"/>
</dbReference>
<evidence type="ECO:0000313" key="2">
    <source>
        <dbReference type="EMBL" id="GBF79783.1"/>
    </source>
</evidence>
<keyword evidence="3" id="KW-1185">Reference proteome</keyword>
<dbReference type="OrthoDB" id="529685at2"/>
<reference evidence="3" key="1">
    <citation type="submission" date="2017-05" db="EMBL/GenBank/DDBJ databases">
        <title>Physiological properties and genetic analysis related to exopolysaccharide production of fresh-water unicellular cyanobacterium Aphanothece sacrum, Suizenji Nori, that has been cultured as a food source in Japan.</title>
        <authorList>
            <person name="Kanesaki Y."/>
            <person name="Yoshikawa S."/>
            <person name="Ohki K."/>
        </authorList>
    </citation>
    <scope>NUCLEOTIDE SEQUENCE [LARGE SCALE GENOMIC DNA]</scope>
    <source>
        <strain evidence="3">FPU1</strain>
    </source>
</reference>
<accession>A0A401IET9</accession>
<evidence type="ECO:0000313" key="3">
    <source>
        <dbReference type="Proteomes" id="UP000287247"/>
    </source>
</evidence>
<dbReference type="GO" id="GO:0008930">
    <property type="term" value="F:methylthioadenosine nucleosidase activity"/>
    <property type="evidence" value="ECO:0007669"/>
    <property type="project" value="TreeGrafter"/>
</dbReference>
<proteinExistence type="predicted"/>
<dbReference type="PANTHER" id="PTHR46832">
    <property type="entry name" value="5'-METHYLTHIOADENOSINE/S-ADENOSYLHOMOCYSTEINE NUCLEOSIDASE"/>
    <property type="match status" value="1"/>
</dbReference>